<dbReference type="GO" id="GO:0009765">
    <property type="term" value="P:photosynthesis, light harvesting"/>
    <property type="evidence" value="ECO:0007669"/>
    <property type="project" value="InterPro"/>
</dbReference>
<feature type="binding site" evidence="9">
    <location>
        <position position="173"/>
    </location>
    <ligand>
        <name>chlorophyll a</name>
        <dbReference type="ChEBI" id="CHEBI:58416"/>
        <label>1</label>
    </ligand>
</feature>
<evidence type="ECO:0000256" key="5">
    <source>
        <dbReference type="ARBA" id="ARBA00022531"/>
    </source>
</evidence>
<name>A0A9N8DK12_9STRA</name>
<feature type="binding site" description="axial binding residue" evidence="9">
    <location>
        <position position="176"/>
    </location>
    <ligand>
        <name>chlorophyll b</name>
        <dbReference type="ChEBI" id="CHEBI:61721"/>
        <label>3</label>
    </ligand>
    <ligandPart>
        <name>Mg</name>
        <dbReference type="ChEBI" id="CHEBI:25107"/>
    </ligandPart>
</feature>
<evidence type="ECO:0000256" key="4">
    <source>
        <dbReference type="ARBA" id="ARBA00022528"/>
    </source>
</evidence>
<keyword evidence="5" id="KW-0602">Photosynthesis</keyword>
<dbReference type="Proteomes" id="UP001153069">
    <property type="component" value="Unassembled WGS sequence"/>
</dbReference>
<evidence type="ECO:0000256" key="7">
    <source>
        <dbReference type="ARBA" id="ARBA00023243"/>
    </source>
</evidence>
<dbReference type="GO" id="GO:0030076">
    <property type="term" value="C:light-harvesting complex"/>
    <property type="evidence" value="ECO:0007669"/>
    <property type="project" value="UniProtKB-KW"/>
</dbReference>
<feature type="binding site" evidence="9">
    <location>
        <position position="56"/>
    </location>
    <ligand>
        <name>chlorophyll a</name>
        <dbReference type="ChEBI" id="CHEBI:58416"/>
        <label>1</label>
    </ligand>
</feature>
<protein>
    <submittedName>
        <fullName evidence="11">Fucoxanthin-chlorophyll a-c binding protein</fullName>
    </submittedName>
</protein>
<feature type="binding site" evidence="9">
    <location>
        <position position="178"/>
    </location>
    <ligand>
        <name>chlorophyll a</name>
        <dbReference type="ChEBI" id="CHEBI:58416"/>
        <label>1</label>
    </ligand>
</feature>
<evidence type="ECO:0000256" key="2">
    <source>
        <dbReference type="ARBA" id="ARBA00004229"/>
    </source>
</evidence>
<dbReference type="GO" id="GO:0016020">
    <property type="term" value="C:membrane"/>
    <property type="evidence" value="ECO:0007669"/>
    <property type="project" value="InterPro"/>
</dbReference>
<feature type="signal peptide" evidence="10">
    <location>
        <begin position="1"/>
        <end position="16"/>
    </location>
</feature>
<gene>
    <name evidence="11" type="ORF">SEMRO_101_G051590.1</name>
</gene>
<evidence type="ECO:0000256" key="1">
    <source>
        <dbReference type="ARBA" id="ARBA00004022"/>
    </source>
</evidence>
<keyword evidence="6" id="KW-0934">Plastid</keyword>
<organism evidence="11 12">
    <name type="scientific">Seminavis robusta</name>
    <dbReference type="NCBI Taxonomy" id="568900"/>
    <lineage>
        <taxon>Eukaryota</taxon>
        <taxon>Sar</taxon>
        <taxon>Stramenopiles</taxon>
        <taxon>Ochrophyta</taxon>
        <taxon>Bacillariophyta</taxon>
        <taxon>Bacillariophyceae</taxon>
        <taxon>Bacillariophycidae</taxon>
        <taxon>Naviculales</taxon>
        <taxon>Naviculaceae</taxon>
        <taxon>Seminavis</taxon>
    </lineage>
</organism>
<keyword evidence="4" id="KW-0150">Chloroplast</keyword>
<dbReference type="Pfam" id="PF00504">
    <property type="entry name" value="Chloroa_b-bind"/>
    <property type="match status" value="1"/>
</dbReference>
<keyword evidence="10" id="KW-0732">Signal</keyword>
<dbReference type="Gene3D" id="1.10.3460.10">
    <property type="entry name" value="Chlorophyll a/b binding protein domain"/>
    <property type="match status" value="1"/>
</dbReference>
<evidence type="ECO:0000256" key="6">
    <source>
        <dbReference type="ARBA" id="ARBA00022640"/>
    </source>
</evidence>
<dbReference type="SUPFAM" id="SSF103511">
    <property type="entry name" value="Chlorophyll a-b binding protein"/>
    <property type="match status" value="1"/>
</dbReference>
<comment type="subunit">
    <text evidence="8">The LHC complex of chromophytic algae is composed of fucoxanthin, chlorophyll A and C bound non-covalently by fucoxanthin chlorophyll proteins (FCPs). The ratio of the pigments in LHC; fucoxanthin: chlorophyll C: chlorophyll A; (0.6-1): (0.1-0.3): (1).</text>
</comment>
<evidence type="ECO:0000313" key="12">
    <source>
        <dbReference type="Proteomes" id="UP001153069"/>
    </source>
</evidence>
<feature type="chain" id="PRO_5040271851" evidence="10">
    <location>
        <begin position="17"/>
        <end position="201"/>
    </location>
</feature>
<accession>A0A9N8DK12</accession>
<comment type="subcellular location">
    <subcellularLocation>
        <location evidence="2">Plastid</location>
        <location evidence="2">Chloroplast</location>
    </subcellularLocation>
</comment>
<keyword evidence="9" id="KW-0148">Chlorophyll</keyword>
<dbReference type="GO" id="GO:0009507">
    <property type="term" value="C:chloroplast"/>
    <property type="evidence" value="ECO:0007669"/>
    <property type="project" value="UniProtKB-SubCell"/>
</dbReference>
<dbReference type="EMBL" id="CAICTM010000100">
    <property type="protein sequence ID" value="CAB9501154.1"/>
    <property type="molecule type" value="Genomic_DNA"/>
</dbReference>
<keyword evidence="7" id="KW-0437">Light-harvesting polypeptide</keyword>
<proteinExistence type="inferred from homology"/>
<sequence length="201" mass="21721">MMKACILSTLLASAAAFSPAAQPAKASTTALSAMSDYRGSINLLGKETVFDPLKLSESYEPMLPFFREAELRHGRTAMIACVGMIVQDIVRLPGDAFSFETVPKSVDAAFSMPDQMNQIFLFVGLWEFVVAFPAIAAMNKGERAPGDYGMAAFLESGNNPPTAARVASMEDSELLNGRLAMIAFMGMFHQSLIFDKSAPFI</sequence>
<dbReference type="OrthoDB" id="423598at2759"/>
<feature type="binding site" description="axial binding residue" evidence="9">
    <location>
        <position position="75"/>
    </location>
    <ligand>
        <name>chlorophyll b</name>
        <dbReference type="ChEBI" id="CHEBI:61721"/>
        <label>1</label>
    </ligand>
    <ligandPart>
        <name>Mg</name>
        <dbReference type="ChEBI" id="CHEBI:25107"/>
    </ligandPart>
</feature>
<keyword evidence="12" id="KW-1185">Reference proteome</keyword>
<evidence type="ECO:0000256" key="10">
    <source>
        <dbReference type="SAM" id="SignalP"/>
    </source>
</evidence>
<dbReference type="GO" id="GO:0016168">
    <property type="term" value="F:chlorophyll binding"/>
    <property type="evidence" value="ECO:0007669"/>
    <property type="project" value="UniProtKB-KW"/>
</dbReference>
<dbReference type="InterPro" id="IPR001344">
    <property type="entry name" value="Chloro_AB-bd_pln"/>
</dbReference>
<evidence type="ECO:0000256" key="3">
    <source>
        <dbReference type="ARBA" id="ARBA00005933"/>
    </source>
</evidence>
<evidence type="ECO:0000256" key="9">
    <source>
        <dbReference type="PIRSR" id="PIRSR601344-1"/>
    </source>
</evidence>
<keyword evidence="9" id="KW-0157">Chromophore</keyword>
<comment type="function">
    <text evidence="1">The light-harvesting complex (LHC) functions as a light receptor, it captures and delivers excitation energy to photosystems with which it is closely associated. Energy is transferred from the carotenoid and chlorophyll C (or B) to chlorophyll A and the photosynthetic reaction centers where it is used to synthesize ATP and reducing power.</text>
</comment>
<evidence type="ECO:0000256" key="8">
    <source>
        <dbReference type="ARBA" id="ARBA00044011"/>
    </source>
</evidence>
<dbReference type="PANTHER" id="PTHR21649">
    <property type="entry name" value="CHLOROPHYLL A/B BINDING PROTEIN"/>
    <property type="match status" value="1"/>
</dbReference>
<dbReference type="InterPro" id="IPR022796">
    <property type="entry name" value="Chloroa_b-bind"/>
</dbReference>
<comment type="similarity">
    <text evidence="3">Belongs to the fucoxanthin chlorophyll protein family.</text>
</comment>
<feature type="binding site" evidence="9">
    <location>
        <position position="70"/>
    </location>
    <ligand>
        <name>chlorophyll a</name>
        <dbReference type="ChEBI" id="CHEBI:58416"/>
        <label>1</label>
    </ligand>
</feature>
<comment type="caution">
    <text evidence="11">The sequence shown here is derived from an EMBL/GenBank/DDBJ whole genome shotgun (WGS) entry which is preliminary data.</text>
</comment>
<reference evidence="11" key="1">
    <citation type="submission" date="2020-06" db="EMBL/GenBank/DDBJ databases">
        <authorList>
            <consortium name="Plant Systems Biology data submission"/>
        </authorList>
    </citation>
    <scope>NUCLEOTIDE SEQUENCE</scope>
    <source>
        <strain evidence="11">D6</strain>
    </source>
</reference>
<feature type="binding site" evidence="9">
    <location>
        <position position="73"/>
    </location>
    <ligand>
        <name>chlorophyll a</name>
        <dbReference type="ChEBI" id="CHEBI:58416"/>
        <label>1</label>
    </ligand>
</feature>
<dbReference type="AlphaFoldDB" id="A0A9N8DK12"/>
<feature type="binding site" evidence="9">
    <location>
        <position position="190"/>
    </location>
    <ligand>
        <name>chlorophyll a</name>
        <dbReference type="ChEBI" id="CHEBI:58416"/>
        <label>1</label>
    </ligand>
</feature>
<evidence type="ECO:0000313" key="11">
    <source>
        <dbReference type="EMBL" id="CAB9501154.1"/>
    </source>
</evidence>